<dbReference type="Proteomes" id="UP000556084">
    <property type="component" value="Unassembled WGS sequence"/>
</dbReference>
<gene>
    <name evidence="1" type="ORF">FHS39_003639</name>
</gene>
<reference evidence="1 2" key="1">
    <citation type="submission" date="2020-08" db="EMBL/GenBank/DDBJ databases">
        <title>Genomic Encyclopedia of Type Strains, Phase III (KMG-III): the genomes of soil and plant-associated and newly described type strains.</title>
        <authorList>
            <person name="Whitman W."/>
        </authorList>
    </citation>
    <scope>NUCLEOTIDE SEQUENCE [LARGE SCALE GENOMIC DNA]</scope>
    <source>
        <strain evidence="1 2">CECT 3266</strain>
    </source>
</reference>
<dbReference type="AlphaFoldDB" id="A0A7W7LRW5"/>
<keyword evidence="2" id="KW-1185">Reference proteome</keyword>
<name>A0A7W7LRW5_9ACTN</name>
<evidence type="ECO:0000313" key="1">
    <source>
        <dbReference type="EMBL" id="MBB4894581.1"/>
    </source>
</evidence>
<protein>
    <submittedName>
        <fullName evidence="1">Uncharacterized protein</fullName>
    </submittedName>
</protein>
<evidence type="ECO:0000313" key="2">
    <source>
        <dbReference type="Proteomes" id="UP000556084"/>
    </source>
</evidence>
<accession>A0A7W7LRW5</accession>
<dbReference type="RefSeq" id="WP_184350364.1">
    <property type="nucleotide sequence ID" value="NZ_JACHJH010000005.1"/>
</dbReference>
<organism evidence="1 2">
    <name type="scientific">Streptomyces olivoverticillatus</name>
    <dbReference type="NCBI Taxonomy" id="66427"/>
    <lineage>
        <taxon>Bacteria</taxon>
        <taxon>Bacillati</taxon>
        <taxon>Actinomycetota</taxon>
        <taxon>Actinomycetes</taxon>
        <taxon>Kitasatosporales</taxon>
        <taxon>Streptomycetaceae</taxon>
        <taxon>Streptomyces</taxon>
    </lineage>
</organism>
<sequence>MLDSIRRIGSAARALFRSRTVRCDACARRFVPVAAGAAPYVPVVTAHGIDFVPRQPGRAEMAR</sequence>
<comment type="caution">
    <text evidence="1">The sequence shown here is derived from an EMBL/GenBank/DDBJ whole genome shotgun (WGS) entry which is preliminary data.</text>
</comment>
<proteinExistence type="predicted"/>
<dbReference type="EMBL" id="JACHJH010000005">
    <property type="protein sequence ID" value="MBB4894581.1"/>
    <property type="molecule type" value="Genomic_DNA"/>
</dbReference>